<accession>A0A5J6DA35</accession>
<dbReference type="Pfam" id="PF17637">
    <property type="entry name" value="DUF5516"/>
    <property type="match status" value="1"/>
</dbReference>
<dbReference type="Proteomes" id="UP000325714">
    <property type="component" value="Segment"/>
</dbReference>
<keyword evidence="3" id="KW-1185">Reference proteome</keyword>
<name>A0A5J6DA35_9CAUD</name>
<reference evidence="2 3" key="1">
    <citation type="submission" date="2019-07" db="EMBL/GenBank/DDBJ databases">
        <title>Complete genome sequence of bacteriophage infecting Erwinia pyrifoliae.</title>
        <authorList>
            <person name="Kim S.G."/>
            <person name="Park S.C."/>
        </authorList>
    </citation>
    <scope>NUCLEOTIDE SEQUENCE [LARGE SCALE GENOMIC DNA]</scope>
</reference>
<organism evidence="2 3">
    <name type="scientific">Erwinia phage pEp_SNUABM_09</name>
    <dbReference type="NCBI Taxonomy" id="2601644"/>
    <lineage>
        <taxon>Viruses</taxon>
        <taxon>Duplodnaviria</taxon>
        <taxon>Heunggongvirae</taxon>
        <taxon>Uroviricota</taxon>
        <taxon>Caudoviricetes</taxon>
        <taxon>Autographivirales</taxon>
        <taxon>Autotranscriptaviridae</taxon>
        <taxon>Studiervirinae</taxon>
        <taxon>Snaubvirus</taxon>
        <taxon>Snaubvirus pEpSNUABM09</taxon>
    </lineage>
</organism>
<feature type="transmembrane region" description="Helical" evidence="1">
    <location>
        <begin position="6"/>
        <end position="27"/>
    </location>
</feature>
<dbReference type="InterPro" id="IPR035111">
    <property type="entry name" value="DUF5516"/>
</dbReference>
<evidence type="ECO:0000256" key="1">
    <source>
        <dbReference type="SAM" id="Phobius"/>
    </source>
</evidence>
<evidence type="ECO:0000313" key="2">
    <source>
        <dbReference type="EMBL" id="QEQ94722.1"/>
    </source>
</evidence>
<keyword evidence="1" id="KW-1133">Transmembrane helix</keyword>
<protein>
    <submittedName>
        <fullName evidence="2">Uncharacterized protein</fullName>
    </submittedName>
</protein>
<proteinExistence type="predicted"/>
<dbReference type="EMBL" id="MN184885">
    <property type="protein sequence ID" value="QEQ94722.1"/>
    <property type="molecule type" value="Genomic_DNA"/>
</dbReference>
<sequence>MDAGKLVLIVLMTGLVARSLWMLAVVTKQVIAHREIKTKP</sequence>
<gene>
    <name evidence="2" type="ORF">pEpSNUABM09_24</name>
</gene>
<keyword evidence="1" id="KW-0472">Membrane</keyword>
<keyword evidence="1" id="KW-0812">Transmembrane</keyword>
<evidence type="ECO:0000313" key="3">
    <source>
        <dbReference type="Proteomes" id="UP000325714"/>
    </source>
</evidence>